<accession>A0A328TT18</accession>
<evidence type="ECO:0000259" key="8">
    <source>
        <dbReference type="PROSITE" id="PS50928"/>
    </source>
</evidence>
<keyword evidence="2 7" id="KW-0813">Transport</keyword>
<dbReference type="SUPFAM" id="SSF161098">
    <property type="entry name" value="MetI-like"/>
    <property type="match status" value="1"/>
</dbReference>
<dbReference type="InterPro" id="IPR000515">
    <property type="entry name" value="MetI-like"/>
</dbReference>
<evidence type="ECO:0000256" key="6">
    <source>
        <dbReference type="ARBA" id="ARBA00023136"/>
    </source>
</evidence>
<gene>
    <name evidence="9" type="ORF">DL346_25765</name>
</gene>
<feature type="transmembrane region" description="Helical" evidence="7">
    <location>
        <begin position="111"/>
        <end position="131"/>
    </location>
</feature>
<keyword evidence="6 7" id="KW-0472">Membrane</keyword>
<feature type="transmembrane region" description="Helical" evidence="7">
    <location>
        <begin position="16"/>
        <end position="38"/>
    </location>
</feature>
<dbReference type="InterPro" id="IPR035906">
    <property type="entry name" value="MetI-like_sf"/>
</dbReference>
<dbReference type="GO" id="GO:0005886">
    <property type="term" value="C:plasma membrane"/>
    <property type="evidence" value="ECO:0007669"/>
    <property type="project" value="UniProtKB-SubCell"/>
</dbReference>
<dbReference type="Gene3D" id="1.10.3720.10">
    <property type="entry name" value="MetI-like"/>
    <property type="match status" value="1"/>
</dbReference>
<comment type="caution">
    <text evidence="9">The sequence shown here is derived from an EMBL/GenBank/DDBJ whole genome shotgun (WGS) entry which is preliminary data.</text>
</comment>
<evidence type="ECO:0000256" key="7">
    <source>
        <dbReference type="RuleBase" id="RU363032"/>
    </source>
</evidence>
<proteinExistence type="inferred from homology"/>
<sequence length="300" mass="34029">MNYESASYKVFKAANITFLSVLVFIMVFPFLNVLALAFNDPLDSQFGGITIYPRVFTLDNFKLLFANDEVIHALWISLARVAAGTTIAVLVQFACAYAFTLKEVAGRGAILIFLIIPMYFNGGLIPTYLIYSELHVSNTFWVYILPVSFSLYNMVIIRSYLYTIPDSLGESARIDGANDWTIMTRVYMPLSMPIIAVMTLWTAVYHWNDWTTTLYYVTDHKLYTMQYILMQILKEGERVAKLMEEALMKNITVISSGQPHITPQAIRAANIIVTSLPIIIVYPFLQRFFVKGVTLGAVKE</sequence>
<evidence type="ECO:0000256" key="3">
    <source>
        <dbReference type="ARBA" id="ARBA00022475"/>
    </source>
</evidence>
<feature type="domain" description="ABC transmembrane type-1" evidence="8">
    <location>
        <begin position="74"/>
        <end position="285"/>
    </location>
</feature>
<feature type="transmembrane region" description="Helical" evidence="7">
    <location>
        <begin position="265"/>
        <end position="285"/>
    </location>
</feature>
<keyword evidence="4 7" id="KW-0812">Transmembrane</keyword>
<comment type="subcellular location">
    <subcellularLocation>
        <location evidence="1 7">Cell membrane</location>
        <topology evidence="1 7">Multi-pass membrane protein</topology>
    </subcellularLocation>
</comment>
<name>A0A328TT18_9BACL</name>
<dbReference type="PANTHER" id="PTHR43744:SF9">
    <property type="entry name" value="POLYGALACTURONAN_RHAMNOGALACTURONAN TRANSPORT SYSTEM PERMEASE PROTEIN YTCP"/>
    <property type="match status" value="1"/>
</dbReference>
<organism evidence="9 10">
    <name type="scientific">Paenibacillus montanisoli</name>
    <dbReference type="NCBI Taxonomy" id="2081970"/>
    <lineage>
        <taxon>Bacteria</taxon>
        <taxon>Bacillati</taxon>
        <taxon>Bacillota</taxon>
        <taxon>Bacilli</taxon>
        <taxon>Bacillales</taxon>
        <taxon>Paenibacillaceae</taxon>
        <taxon>Paenibacillus</taxon>
    </lineage>
</organism>
<dbReference type="RefSeq" id="WP_112885261.1">
    <property type="nucleotide sequence ID" value="NZ_QLUW01000006.1"/>
</dbReference>
<feature type="transmembrane region" description="Helical" evidence="7">
    <location>
        <begin position="73"/>
        <end position="99"/>
    </location>
</feature>
<feature type="transmembrane region" description="Helical" evidence="7">
    <location>
        <begin position="143"/>
        <end position="165"/>
    </location>
</feature>
<dbReference type="Proteomes" id="UP000249260">
    <property type="component" value="Unassembled WGS sequence"/>
</dbReference>
<keyword evidence="5 7" id="KW-1133">Transmembrane helix</keyword>
<protein>
    <submittedName>
        <fullName evidence="9">Carbohydrate ABC transporter permease</fullName>
    </submittedName>
</protein>
<dbReference type="GO" id="GO:0055085">
    <property type="term" value="P:transmembrane transport"/>
    <property type="evidence" value="ECO:0007669"/>
    <property type="project" value="InterPro"/>
</dbReference>
<evidence type="ECO:0000256" key="1">
    <source>
        <dbReference type="ARBA" id="ARBA00004651"/>
    </source>
</evidence>
<evidence type="ECO:0000313" key="9">
    <source>
        <dbReference type="EMBL" id="RAP73678.1"/>
    </source>
</evidence>
<evidence type="ECO:0000256" key="4">
    <source>
        <dbReference type="ARBA" id="ARBA00022692"/>
    </source>
</evidence>
<dbReference type="EMBL" id="QLUW01000006">
    <property type="protein sequence ID" value="RAP73678.1"/>
    <property type="molecule type" value="Genomic_DNA"/>
</dbReference>
<dbReference type="CDD" id="cd06261">
    <property type="entry name" value="TM_PBP2"/>
    <property type="match status" value="1"/>
</dbReference>
<feature type="transmembrane region" description="Helical" evidence="7">
    <location>
        <begin position="186"/>
        <end position="207"/>
    </location>
</feature>
<comment type="similarity">
    <text evidence="7">Belongs to the binding-protein-dependent transport system permease family.</text>
</comment>
<dbReference type="AlphaFoldDB" id="A0A328TT18"/>
<dbReference type="PROSITE" id="PS50928">
    <property type="entry name" value="ABC_TM1"/>
    <property type="match status" value="1"/>
</dbReference>
<evidence type="ECO:0000313" key="10">
    <source>
        <dbReference type="Proteomes" id="UP000249260"/>
    </source>
</evidence>
<evidence type="ECO:0000256" key="5">
    <source>
        <dbReference type="ARBA" id="ARBA00022989"/>
    </source>
</evidence>
<keyword evidence="3" id="KW-1003">Cell membrane</keyword>
<dbReference type="PANTHER" id="PTHR43744">
    <property type="entry name" value="ABC TRANSPORTER PERMEASE PROTEIN MG189-RELATED-RELATED"/>
    <property type="match status" value="1"/>
</dbReference>
<reference evidence="9 10" key="1">
    <citation type="submission" date="2018-06" db="EMBL/GenBank/DDBJ databases">
        <title>Paenibacillus montanisoli sp. nov., isolated from mountain area soil.</title>
        <authorList>
            <person name="Wu M."/>
        </authorList>
    </citation>
    <scope>NUCLEOTIDE SEQUENCE [LARGE SCALE GENOMIC DNA]</scope>
    <source>
        <strain evidence="9 10">RA17</strain>
    </source>
</reference>
<evidence type="ECO:0000256" key="2">
    <source>
        <dbReference type="ARBA" id="ARBA00022448"/>
    </source>
</evidence>
<keyword evidence="10" id="KW-1185">Reference proteome</keyword>
<dbReference type="Pfam" id="PF00528">
    <property type="entry name" value="BPD_transp_1"/>
    <property type="match status" value="1"/>
</dbReference>
<dbReference type="OrthoDB" id="157184at2"/>